<protein>
    <submittedName>
        <fullName evidence="2">Dolichol-P-glucose synthetase</fullName>
    </submittedName>
</protein>
<dbReference type="AlphaFoldDB" id="A0A0G1CPK3"/>
<accession>A0A0G1CPK3</accession>
<evidence type="ECO:0000313" key="2">
    <source>
        <dbReference type="EMBL" id="KKS87397.1"/>
    </source>
</evidence>
<organism evidence="2 3">
    <name type="scientific">Candidatus Gottesmanbacteria bacterium GW2011_GWB1_43_11</name>
    <dbReference type="NCBI Taxonomy" id="1618446"/>
    <lineage>
        <taxon>Bacteria</taxon>
        <taxon>Candidatus Gottesmaniibacteriota</taxon>
    </lineage>
</organism>
<reference evidence="2 3" key="1">
    <citation type="journal article" date="2015" name="Nature">
        <title>rRNA introns, odd ribosomes, and small enigmatic genomes across a large radiation of phyla.</title>
        <authorList>
            <person name="Brown C.T."/>
            <person name="Hug L.A."/>
            <person name="Thomas B.C."/>
            <person name="Sharon I."/>
            <person name="Castelle C.J."/>
            <person name="Singh A."/>
            <person name="Wilkins M.J."/>
            <person name="Williams K.H."/>
            <person name="Banfield J.F."/>
        </authorList>
    </citation>
    <scope>NUCLEOTIDE SEQUENCE [LARGE SCALE GENOMIC DNA]</scope>
</reference>
<dbReference type="InterPro" id="IPR029044">
    <property type="entry name" value="Nucleotide-diphossugar_trans"/>
</dbReference>
<name>A0A0G1CPK3_9BACT</name>
<dbReference type="PANTHER" id="PTHR10859">
    <property type="entry name" value="GLYCOSYL TRANSFERASE"/>
    <property type="match status" value="1"/>
</dbReference>
<feature type="domain" description="Glycosyltransferase 2-like" evidence="1">
    <location>
        <begin position="6"/>
        <end position="172"/>
    </location>
</feature>
<evidence type="ECO:0000259" key="1">
    <source>
        <dbReference type="Pfam" id="PF00535"/>
    </source>
</evidence>
<gene>
    <name evidence="2" type="ORF">UV61_C0002G0118</name>
</gene>
<dbReference type="EMBL" id="LCFD01000002">
    <property type="protein sequence ID" value="KKS87397.1"/>
    <property type="molecule type" value="Genomic_DNA"/>
</dbReference>
<dbReference type="Proteomes" id="UP000034050">
    <property type="component" value="Unassembled WGS sequence"/>
</dbReference>
<dbReference type="STRING" id="1618446.UV61_C0002G0118"/>
<dbReference type="InterPro" id="IPR001173">
    <property type="entry name" value="Glyco_trans_2-like"/>
</dbReference>
<dbReference type="PANTHER" id="PTHR10859:SF91">
    <property type="entry name" value="DOLICHYL-PHOSPHATE BETA-GLUCOSYLTRANSFERASE"/>
    <property type="match status" value="1"/>
</dbReference>
<dbReference type="Gene3D" id="3.90.550.10">
    <property type="entry name" value="Spore Coat Polysaccharide Biosynthesis Protein SpsA, Chain A"/>
    <property type="match status" value="1"/>
</dbReference>
<dbReference type="GO" id="GO:0006487">
    <property type="term" value="P:protein N-linked glycosylation"/>
    <property type="evidence" value="ECO:0007669"/>
    <property type="project" value="TreeGrafter"/>
</dbReference>
<evidence type="ECO:0000313" key="3">
    <source>
        <dbReference type="Proteomes" id="UP000034050"/>
    </source>
</evidence>
<sequence length="254" mass="28684">MQPQLSVVIPCYNEEQNIRLGALDKVARYLEKQPLVWEVLIVDDGSTDASKDLIKQFVGGNSHFRLIENTHQGKAGTVVTGMLAATGARILFTDLDQATPIDQVEKLLPWLDRGFDVVIGSRKSRRAGAPLLRRLMGPGFMLVRNLILGLSRIEDTQCGFKLFKREVARKVFSRLKLYNLHKHASGPRVTAGFDVEILFVANRSGYKIKEVPVEWHYVETRRVSPLFDSLDALVDILHIRLNSLRGMYERNSAT</sequence>
<dbReference type="SUPFAM" id="SSF53448">
    <property type="entry name" value="Nucleotide-diphospho-sugar transferases"/>
    <property type="match status" value="1"/>
</dbReference>
<dbReference type="Pfam" id="PF00535">
    <property type="entry name" value="Glycos_transf_2"/>
    <property type="match status" value="1"/>
</dbReference>
<proteinExistence type="predicted"/>
<comment type="caution">
    <text evidence="2">The sequence shown here is derived from an EMBL/GenBank/DDBJ whole genome shotgun (WGS) entry which is preliminary data.</text>
</comment>